<proteinExistence type="predicted"/>
<gene>
    <name evidence="2" type="ORF">SCF082_LOCUS25277</name>
</gene>
<keyword evidence="1" id="KW-0472">Membrane</keyword>
<keyword evidence="3" id="KW-1185">Reference proteome</keyword>
<dbReference type="Pfam" id="PF06912">
    <property type="entry name" value="DUF1275"/>
    <property type="match status" value="1"/>
</dbReference>
<dbReference type="Proteomes" id="UP001642464">
    <property type="component" value="Unassembled WGS sequence"/>
</dbReference>
<dbReference type="InterPro" id="IPR010699">
    <property type="entry name" value="DUF1275"/>
</dbReference>
<dbReference type="EMBL" id="CAXAMM010018890">
    <property type="protein sequence ID" value="CAK9044493.1"/>
    <property type="molecule type" value="Genomic_DNA"/>
</dbReference>
<evidence type="ECO:0000313" key="3">
    <source>
        <dbReference type="Proteomes" id="UP001642464"/>
    </source>
</evidence>
<feature type="transmembrane region" description="Helical" evidence="1">
    <location>
        <begin position="61"/>
        <end position="80"/>
    </location>
</feature>
<protein>
    <submittedName>
        <fullName evidence="2">RRM domain-containing protein</fullName>
    </submittedName>
</protein>
<feature type="transmembrane region" description="Helical" evidence="1">
    <location>
        <begin position="29"/>
        <end position="49"/>
    </location>
</feature>
<feature type="transmembrane region" description="Helical" evidence="1">
    <location>
        <begin position="133"/>
        <end position="149"/>
    </location>
</feature>
<name>A0ABP0M0D5_9DINO</name>
<keyword evidence="1" id="KW-0812">Transmembrane</keyword>
<organism evidence="2 3">
    <name type="scientific">Durusdinium trenchii</name>
    <dbReference type="NCBI Taxonomy" id="1381693"/>
    <lineage>
        <taxon>Eukaryota</taxon>
        <taxon>Sar</taxon>
        <taxon>Alveolata</taxon>
        <taxon>Dinophyceae</taxon>
        <taxon>Suessiales</taxon>
        <taxon>Symbiodiniaceae</taxon>
        <taxon>Durusdinium</taxon>
    </lineage>
</organism>
<accession>A0ABP0M0D5</accession>
<evidence type="ECO:0000256" key="1">
    <source>
        <dbReference type="SAM" id="Phobius"/>
    </source>
</evidence>
<evidence type="ECO:0000313" key="2">
    <source>
        <dbReference type="EMBL" id="CAK9044493.1"/>
    </source>
</evidence>
<reference evidence="2 3" key="1">
    <citation type="submission" date="2024-02" db="EMBL/GenBank/DDBJ databases">
        <authorList>
            <person name="Chen Y."/>
            <person name="Shah S."/>
            <person name="Dougan E. K."/>
            <person name="Thang M."/>
            <person name="Chan C."/>
        </authorList>
    </citation>
    <scope>NUCLEOTIDE SEQUENCE [LARGE SCALE GENOMIC DNA]</scope>
</reference>
<keyword evidence="1" id="KW-1133">Transmembrane helix</keyword>
<comment type="caution">
    <text evidence="2">The sequence shown here is derived from an EMBL/GenBank/DDBJ whole genome shotgun (WGS) entry which is preliminary data.</text>
</comment>
<sequence length="428" mass="48200">MRYGSFAASMTGNVIFAGRQLASLAWQDFLFYFAIMVAWSSGSFVYHQIEKVFPRRGASRAALLVAIFSTAIDIAFNLSARPGDPRNRWWIVGLVPIFGVEEAFALTHLKLPATGVSKCWSKGGEEGQQCKDVYLSAVMLIGLITGAVLGERLAATFGLEVRWCFLPVSPLVMLAIWVHEPWNALAWVIARRTFEAWWFDGSDQELTRFQWPIPMFQPSYSTLTAFGTLQRSDQPTLPRREFIAIAEFHDGLLPLTFVGWSSSSRASQVPVVVRHVDGALVDATEESEEEVQVWKDAYQLELEYRWFQTWDTIQQMTKLVNHHFGELAWSLGEREWSGKKSCLGQSSGFAFHGVGDPHASVSRAVLFTLSRQLFGHKARQDGRLFGDKTAYVKTFRTLGGTLEALATMTEIFAFQAFVIRFHFGIAQR</sequence>